<evidence type="ECO:0000256" key="3">
    <source>
        <dbReference type="ARBA" id="ARBA00022813"/>
    </source>
</evidence>
<dbReference type="InterPro" id="IPR000246">
    <property type="entry name" value="Peptidase_T2"/>
</dbReference>
<feature type="signal peptide" evidence="8">
    <location>
        <begin position="1"/>
        <end position="24"/>
    </location>
</feature>
<evidence type="ECO:0000256" key="4">
    <source>
        <dbReference type="ARBA" id="ARBA00069124"/>
    </source>
</evidence>
<evidence type="ECO:0000313" key="10">
    <source>
        <dbReference type="Proteomes" id="UP000318815"/>
    </source>
</evidence>
<feature type="binding site" evidence="6">
    <location>
        <begin position="272"/>
        <end position="275"/>
    </location>
    <ligand>
        <name>substrate</name>
    </ligand>
</feature>
<evidence type="ECO:0000256" key="2">
    <source>
        <dbReference type="ARBA" id="ARBA00022801"/>
    </source>
</evidence>
<evidence type="ECO:0000256" key="1">
    <source>
        <dbReference type="ARBA" id="ARBA00022670"/>
    </source>
</evidence>
<dbReference type="RefSeq" id="WP_146304547.1">
    <property type="nucleotide sequence ID" value="NZ_VOHS01000005.1"/>
</dbReference>
<dbReference type="GO" id="GO:0016811">
    <property type="term" value="F:hydrolase activity, acting on carbon-nitrogen (but not peptide) bonds, in linear amides"/>
    <property type="evidence" value="ECO:0007669"/>
    <property type="project" value="UniProtKB-ARBA"/>
</dbReference>
<evidence type="ECO:0000256" key="5">
    <source>
        <dbReference type="PIRSR" id="PIRSR600246-1"/>
    </source>
</evidence>
<proteinExistence type="predicted"/>
<dbReference type="OrthoDB" id="9780217at2"/>
<dbReference type="Proteomes" id="UP000318815">
    <property type="component" value="Unassembled WGS sequence"/>
</dbReference>
<dbReference type="SUPFAM" id="SSF56235">
    <property type="entry name" value="N-terminal nucleophile aminohydrolases (Ntn hydrolases)"/>
    <property type="match status" value="1"/>
</dbReference>
<feature type="active site" description="Nucleophile" evidence="5">
    <location>
        <position position="221"/>
    </location>
</feature>
<sequence length="353" mass="37343">MKTISFLKSAVWLLIMCSSIRAGASTIANEDSLHQEKYVLVIHGGAGTILKKNMTPQKEAAYTAGLRDALNAGYKAIQAGKSSLDAVEATIRVLEDNPLFNAGKGAVFTHDGRNEMDAAIMNGKTLEAGSVAGVSTIRNPITAARAVMEKSEHVMMTGRGAEQFAKEAGLEIVDPSYFRTQERWEGLQKALREDSIKSKLDHSYSPAGKLGIENIDNKFGTVGAVALDKAGNLAAGTSTGGMTNKKYGRVGDAPIIGAGTYANNNTVAISCTGWGEFFIRNVVAHDLSALMEYKGLTVQEAGKAVIDKVGKSGGNGGLIALDKEGNAALPFNTEGMYRGMVTADGKITIEIYK</sequence>
<accession>A0A5C6LWZ1</accession>
<organism evidence="9 10">
    <name type="scientific">Chitinophaga pinensis</name>
    <dbReference type="NCBI Taxonomy" id="79329"/>
    <lineage>
        <taxon>Bacteria</taxon>
        <taxon>Pseudomonadati</taxon>
        <taxon>Bacteroidota</taxon>
        <taxon>Chitinophagia</taxon>
        <taxon>Chitinophagales</taxon>
        <taxon>Chitinophagaceae</taxon>
        <taxon>Chitinophaga</taxon>
    </lineage>
</organism>
<dbReference type="Gene3D" id="3.60.20.30">
    <property type="entry name" value="(Glycosyl)asparaginase"/>
    <property type="match status" value="1"/>
</dbReference>
<gene>
    <name evidence="9" type="ORF">FEF09_07655</name>
</gene>
<dbReference type="PANTHER" id="PTHR10188:SF6">
    <property type="entry name" value="N(4)-(BETA-N-ACETYLGLUCOSAMINYL)-L-ASPARAGINASE"/>
    <property type="match status" value="1"/>
</dbReference>
<protein>
    <recommendedName>
        <fullName evidence="4">Isoaspartyl peptidase</fullName>
    </recommendedName>
</protein>
<feature type="chain" id="PRO_5022914689" description="Isoaspartyl peptidase" evidence="8">
    <location>
        <begin position="25"/>
        <end position="353"/>
    </location>
</feature>
<evidence type="ECO:0000256" key="8">
    <source>
        <dbReference type="SAM" id="SignalP"/>
    </source>
</evidence>
<dbReference type="Pfam" id="PF01112">
    <property type="entry name" value="Asparaginase_2"/>
    <property type="match status" value="1"/>
</dbReference>
<comment type="caution">
    <text evidence="9">The sequence shown here is derived from an EMBL/GenBank/DDBJ whole genome shotgun (WGS) entry which is preliminary data.</text>
</comment>
<keyword evidence="1" id="KW-0645">Protease</keyword>
<dbReference type="InterPro" id="IPR029055">
    <property type="entry name" value="Ntn_hydrolases_N"/>
</dbReference>
<dbReference type="GO" id="GO:0008233">
    <property type="term" value="F:peptidase activity"/>
    <property type="evidence" value="ECO:0007669"/>
    <property type="project" value="UniProtKB-KW"/>
</dbReference>
<evidence type="ECO:0000256" key="6">
    <source>
        <dbReference type="PIRSR" id="PIRSR600246-2"/>
    </source>
</evidence>
<dbReference type="GO" id="GO:0006508">
    <property type="term" value="P:proteolysis"/>
    <property type="evidence" value="ECO:0007669"/>
    <property type="project" value="UniProtKB-KW"/>
</dbReference>
<evidence type="ECO:0000256" key="7">
    <source>
        <dbReference type="PIRSR" id="PIRSR600246-3"/>
    </source>
</evidence>
<reference evidence="9 10" key="1">
    <citation type="submission" date="2019-08" db="EMBL/GenBank/DDBJ databases">
        <title>Whole genome sequencing of chitin degrading bacteria Chitinophaga pinensis YS16.</title>
        <authorList>
            <person name="Singh R.P."/>
            <person name="Manchanda G."/>
            <person name="Maurya I.K."/>
            <person name="Joshi N.K."/>
            <person name="Srivastava A.K."/>
        </authorList>
    </citation>
    <scope>NUCLEOTIDE SEQUENCE [LARGE SCALE GENOMIC DNA]</scope>
    <source>
        <strain evidence="9 10">YS-16</strain>
    </source>
</reference>
<evidence type="ECO:0000313" key="9">
    <source>
        <dbReference type="EMBL" id="TWW01322.1"/>
    </source>
</evidence>
<feature type="binding site" evidence="6">
    <location>
        <begin position="249"/>
        <end position="252"/>
    </location>
    <ligand>
        <name>substrate</name>
    </ligand>
</feature>
<keyword evidence="3" id="KW-0068">Autocatalytic cleavage</keyword>
<feature type="site" description="Cleavage; by autolysis" evidence="7">
    <location>
        <begin position="220"/>
        <end position="221"/>
    </location>
</feature>
<dbReference type="AlphaFoldDB" id="A0A5C6LWZ1"/>
<keyword evidence="10" id="KW-1185">Reference proteome</keyword>
<name>A0A5C6LWZ1_9BACT</name>
<dbReference type="CDD" id="cd04701">
    <property type="entry name" value="Asparaginase_2"/>
    <property type="match status" value="1"/>
</dbReference>
<dbReference type="FunFam" id="3.60.20.30:FF:000001">
    <property type="entry name" value="Isoaspartyl peptidase/L-asparaginase"/>
    <property type="match status" value="1"/>
</dbReference>
<keyword evidence="2" id="KW-0378">Hydrolase</keyword>
<dbReference type="PANTHER" id="PTHR10188">
    <property type="entry name" value="L-ASPARAGINASE"/>
    <property type="match status" value="1"/>
</dbReference>
<dbReference type="EMBL" id="VOHS01000005">
    <property type="protein sequence ID" value="TWW01322.1"/>
    <property type="molecule type" value="Genomic_DNA"/>
</dbReference>
<keyword evidence="8" id="KW-0732">Signal</keyword>